<sequence length="66" mass="7328">MPTNTLSDSKCKSAKPTDKPFKIFDGGGLHLWVSPKGSKVWRMAYRIIGKPQTISFGRYPDVSLAD</sequence>
<dbReference type="AlphaFoldDB" id="A0A2Z6EU59"/>
<protein>
    <submittedName>
        <fullName evidence="3">Integrase</fullName>
    </submittedName>
</protein>
<dbReference type="Proteomes" id="UP000282597">
    <property type="component" value="Chromosome"/>
</dbReference>
<dbReference type="PANTHER" id="PTHR30629:SF2">
    <property type="entry name" value="PROPHAGE INTEGRASE INTS-RELATED"/>
    <property type="match status" value="1"/>
</dbReference>
<reference evidence="3 4" key="1">
    <citation type="journal article" date="2018" name="Microbes Environ.">
        <title>Comparative Genomic Insights into Endofungal Lifestyles of Two Bacterial Endosymbionts, Mycoavidus cysteinexigens and Burkholderia rhizoxinica.</title>
        <authorList>
            <person name="Sharmin D."/>
            <person name="Guo Y."/>
            <person name="Nishizawa T."/>
            <person name="Ohshima S."/>
            <person name="Sato Y."/>
            <person name="Takashima Y."/>
            <person name="Narisawa K."/>
            <person name="Ohta H."/>
        </authorList>
    </citation>
    <scope>NUCLEOTIDE SEQUENCE [LARGE SCALE GENOMIC DNA]</scope>
    <source>
        <strain evidence="3 4">B1-EB</strain>
    </source>
</reference>
<dbReference type="RefSeq" id="WP_081953485.1">
    <property type="nucleotide sequence ID" value="NZ_AP018150.1"/>
</dbReference>
<dbReference type="PANTHER" id="PTHR30629">
    <property type="entry name" value="PROPHAGE INTEGRASE"/>
    <property type="match status" value="1"/>
</dbReference>
<gene>
    <name evidence="3" type="ORF">MCB1EB_0787</name>
</gene>
<dbReference type="InterPro" id="IPR038488">
    <property type="entry name" value="Integrase_DNA-bd_sf"/>
</dbReference>
<evidence type="ECO:0000313" key="3">
    <source>
        <dbReference type="EMBL" id="BBE08948.1"/>
    </source>
</evidence>
<proteinExistence type="inferred from homology"/>
<dbReference type="InterPro" id="IPR050808">
    <property type="entry name" value="Phage_Integrase"/>
</dbReference>
<dbReference type="KEGG" id="mcys:MCB1EB_0787"/>
<accession>A0A2Z6EU59</accession>
<dbReference type="GO" id="GO:0015074">
    <property type="term" value="P:DNA integration"/>
    <property type="evidence" value="ECO:0007669"/>
    <property type="project" value="UniProtKB-KW"/>
</dbReference>
<name>A0A2Z6EU59_9BURK</name>
<organism evidence="3 4">
    <name type="scientific">Mycoavidus cysteinexigens</name>
    <dbReference type="NCBI Taxonomy" id="1553431"/>
    <lineage>
        <taxon>Bacteria</taxon>
        <taxon>Pseudomonadati</taxon>
        <taxon>Pseudomonadota</taxon>
        <taxon>Betaproteobacteria</taxon>
        <taxon>Burkholderiales</taxon>
        <taxon>Burkholderiaceae</taxon>
        <taxon>Mycoavidus</taxon>
    </lineage>
</organism>
<keyword evidence="2" id="KW-0229">DNA integration</keyword>
<evidence type="ECO:0000313" key="4">
    <source>
        <dbReference type="Proteomes" id="UP000282597"/>
    </source>
</evidence>
<dbReference type="EMBL" id="AP018150">
    <property type="protein sequence ID" value="BBE08948.1"/>
    <property type="molecule type" value="Genomic_DNA"/>
</dbReference>
<evidence type="ECO:0000256" key="1">
    <source>
        <dbReference type="ARBA" id="ARBA00008857"/>
    </source>
</evidence>
<comment type="similarity">
    <text evidence="1">Belongs to the 'phage' integrase family.</text>
</comment>
<dbReference type="Pfam" id="PF13356">
    <property type="entry name" value="Arm-DNA-bind_3"/>
    <property type="match status" value="1"/>
</dbReference>
<dbReference type="Gene3D" id="3.30.160.390">
    <property type="entry name" value="Integrase, DNA-binding domain"/>
    <property type="match status" value="1"/>
</dbReference>
<evidence type="ECO:0000256" key="2">
    <source>
        <dbReference type="ARBA" id="ARBA00022908"/>
    </source>
</evidence>
<keyword evidence="4" id="KW-1185">Reference proteome</keyword>
<dbReference type="InterPro" id="IPR025166">
    <property type="entry name" value="Integrase_DNA_bind_dom"/>
</dbReference>